<comment type="cofactor">
    <cofactor evidence="3">
        <name>Mg(2+)</name>
        <dbReference type="ChEBI" id="CHEBI:18420"/>
    </cofactor>
</comment>
<name>A0A4R5LW20_9GAMM</name>
<evidence type="ECO:0000256" key="2">
    <source>
        <dbReference type="ARBA" id="ARBA00001936"/>
    </source>
</evidence>
<dbReference type="GO" id="GO:0008409">
    <property type="term" value="F:5'-3' exonuclease activity"/>
    <property type="evidence" value="ECO:0007669"/>
    <property type="project" value="TreeGrafter"/>
</dbReference>
<organism evidence="12 13">
    <name type="scientific">Seongchinamella unica</name>
    <dbReference type="NCBI Taxonomy" id="2547392"/>
    <lineage>
        <taxon>Bacteria</taxon>
        <taxon>Pseudomonadati</taxon>
        <taxon>Pseudomonadota</taxon>
        <taxon>Gammaproteobacteria</taxon>
        <taxon>Cellvibrionales</taxon>
        <taxon>Halieaceae</taxon>
        <taxon>Seongchinamella</taxon>
    </lineage>
</organism>
<dbReference type="AlphaFoldDB" id="A0A4R5LW20"/>
<sequence>MPDLSPHYYRDNFLRLLETVASQYGDILTAAEQQFLAVYAQQPFDAQCLYVRLVSRVGPWFRERKLDYAELGDPGRALDALLAAGLALRPDGLEPEALGRLCTREELAVMFEVSGRGKGEQLEQLAAIPPADLLQKLLAFDAARIVAPQYPETVALFQLLFFGNRRQGLTDFVLSELGVARYFPYPVDRGNRLFPGRPELDEYLDCAAQTDRWWELQEADDLEGMLALADELIATPPGFATSLPRWYRLCNRLARQLERKGCNEQALALYRLSELHPARERTARVLEQEGELQQALALCQTIEAQPWCEEELDAAGRMAPRLRRKLEGTAQPRRRDSFDDIHLRLTPGDQPVELLAGSALAAQWQAVHYVENLLLNGLFGLAFWEQIFAPLPGAFNNPFQSAPADMYEQTFQSRRRDRLSVRLQQLAKADLAQELPALWRRYEGYQCRWVNWKYLDESLVTAAAGIIPGDHLLAIWQRMLFDPGENRRGFPDLLALGSTPGDYRMIEVKGPGDALQDSQRRWLRFFAREGIPASVAWVQWTDD</sequence>
<dbReference type="Gene3D" id="3.40.1350.10">
    <property type="match status" value="1"/>
</dbReference>
<keyword evidence="6" id="KW-0540">Nuclease</keyword>
<dbReference type="GO" id="GO:0004528">
    <property type="term" value="F:phosphodiesterase I activity"/>
    <property type="evidence" value="ECO:0007669"/>
    <property type="project" value="UniProtKB-EC"/>
</dbReference>
<evidence type="ECO:0000313" key="13">
    <source>
        <dbReference type="Proteomes" id="UP000295554"/>
    </source>
</evidence>
<dbReference type="InterPro" id="IPR011856">
    <property type="entry name" value="tRNA_endonuc-like_dom_sf"/>
</dbReference>
<evidence type="ECO:0000256" key="7">
    <source>
        <dbReference type="ARBA" id="ARBA00022723"/>
    </source>
</evidence>
<keyword evidence="9" id="KW-0460">Magnesium</keyword>
<dbReference type="GO" id="GO:0046872">
    <property type="term" value="F:metal ion binding"/>
    <property type="evidence" value="ECO:0007669"/>
    <property type="project" value="UniProtKB-KW"/>
</dbReference>
<dbReference type="InterPro" id="IPR049125">
    <property type="entry name" value="FAN1-like_WH"/>
</dbReference>
<evidence type="ECO:0000256" key="4">
    <source>
        <dbReference type="ARBA" id="ARBA00005533"/>
    </source>
</evidence>
<dbReference type="PANTHER" id="PTHR15749:SF4">
    <property type="entry name" value="FANCONI-ASSOCIATED NUCLEASE 1"/>
    <property type="match status" value="1"/>
</dbReference>
<comment type="caution">
    <text evidence="12">The sequence shown here is derived from an EMBL/GenBank/DDBJ whole genome shotgun (WGS) entry which is preliminary data.</text>
</comment>
<dbReference type="Pfam" id="PF08774">
    <property type="entry name" value="VRR_NUC"/>
    <property type="match status" value="1"/>
</dbReference>
<dbReference type="EMBL" id="SMSE01000001">
    <property type="protein sequence ID" value="TDG15601.1"/>
    <property type="molecule type" value="Genomic_DNA"/>
</dbReference>
<dbReference type="RefSeq" id="WP_133210217.1">
    <property type="nucleotide sequence ID" value="NZ_SMSE01000001.1"/>
</dbReference>
<evidence type="ECO:0000256" key="9">
    <source>
        <dbReference type="ARBA" id="ARBA00022842"/>
    </source>
</evidence>
<proteinExistence type="inferred from homology"/>
<evidence type="ECO:0000313" key="12">
    <source>
        <dbReference type="EMBL" id="TDG15601.1"/>
    </source>
</evidence>
<keyword evidence="13" id="KW-1185">Reference proteome</keyword>
<evidence type="ECO:0000256" key="6">
    <source>
        <dbReference type="ARBA" id="ARBA00022722"/>
    </source>
</evidence>
<comment type="similarity">
    <text evidence="4">Belongs to the FAN1 family.</text>
</comment>
<keyword evidence="8" id="KW-0378">Hydrolase</keyword>
<dbReference type="InterPro" id="IPR033315">
    <property type="entry name" value="Fan1-like"/>
</dbReference>
<dbReference type="PANTHER" id="PTHR15749">
    <property type="entry name" value="FANCONI-ASSOCIATED NUCLEASE 1"/>
    <property type="match status" value="1"/>
</dbReference>
<accession>A0A4R5LW20</accession>
<keyword evidence="7" id="KW-0479">Metal-binding</keyword>
<feature type="domain" description="VRR-NUC" evidence="11">
    <location>
        <begin position="426"/>
        <end position="540"/>
    </location>
</feature>
<comment type="catalytic activity">
    <reaction evidence="1">
        <text>Hydrolytically removes 5'-nucleotides successively from the 3'-hydroxy termini of 3'-hydroxy-terminated oligonucleotides.</text>
        <dbReference type="EC" id="3.1.4.1"/>
    </reaction>
</comment>
<evidence type="ECO:0000256" key="3">
    <source>
        <dbReference type="ARBA" id="ARBA00001946"/>
    </source>
</evidence>
<evidence type="ECO:0000256" key="10">
    <source>
        <dbReference type="ARBA" id="ARBA00023211"/>
    </source>
</evidence>
<dbReference type="SMART" id="SM00990">
    <property type="entry name" value="VRR_NUC"/>
    <property type="match status" value="1"/>
</dbReference>
<gene>
    <name evidence="12" type="ORF">E2F43_05070</name>
</gene>
<evidence type="ECO:0000256" key="5">
    <source>
        <dbReference type="ARBA" id="ARBA00012029"/>
    </source>
</evidence>
<evidence type="ECO:0000256" key="1">
    <source>
        <dbReference type="ARBA" id="ARBA00000983"/>
    </source>
</evidence>
<dbReference type="GO" id="GO:0036297">
    <property type="term" value="P:interstrand cross-link repair"/>
    <property type="evidence" value="ECO:0007669"/>
    <property type="project" value="InterPro"/>
</dbReference>
<evidence type="ECO:0000256" key="8">
    <source>
        <dbReference type="ARBA" id="ARBA00022801"/>
    </source>
</evidence>
<keyword evidence="10" id="KW-0464">Manganese</keyword>
<dbReference type="Proteomes" id="UP000295554">
    <property type="component" value="Unassembled WGS sequence"/>
</dbReference>
<dbReference type="GO" id="GO:0017108">
    <property type="term" value="F:5'-flap endonuclease activity"/>
    <property type="evidence" value="ECO:0007669"/>
    <property type="project" value="TreeGrafter"/>
</dbReference>
<dbReference type="InterPro" id="IPR014883">
    <property type="entry name" value="VRR_NUC"/>
</dbReference>
<dbReference type="Pfam" id="PF21315">
    <property type="entry name" value="FAN1_HTH"/>
    <property type="match status" value="1"/>
</dbReference>
<evidence type="ECO:0000259" key="11">
    <source>
        <dbReference type="SMART" id="SM00990"/>
    </source>
</evidence>
<dbReference type="GO" id="GO:0070336">
    <property type="term" value="F:flap-structured DNA binding"/>
    <property type="evidence" value="ECO:0007669"/>
    <property type="project" value="TreeGrafter"/>
</dbReference>
<reference evidence="12 13" key="1">
    <citation type="submission" date="2019-03" db="EMBL/GenBank/DDBJ databases">
        <title>Seongchinamella monodicae gen. nov., sp. nov., a novel member of the Gammaproteobacteria isolated from a tidal mudflat of beach.</title>
        <authorList>
            <person name="Yang H.G."/>
            <person name="Kang J.W."/>
            <person name="Lee S.D."/>
        </authorList>
    </citation>
    <scope>NUCLEOTIDE SEQUENCE [LARGE SCALE GENOMIC DNA]</scope>
    <source>
        <strain evidence="12 13">GH4-78</strain>
    </source>
</reference>
<comment type="cofactor">
    <cofactor evidence="2">
        <name>Mn(2+)</name>
        <dbReference type="ChEBI" id="CHEBI:29035"/>
    </cofactor>
</comment>
<dbReference type="EC" id="3.1.4.1" evidence="5"/>
<protein>
    <recommendedName>
        <fullName evidence="5">phosphodiesterase I</fullName>
        <ecNumber evidence="5">3.1.4.1</ecNumber>
    </recommendedName>
</protein>
<dbReference type="OrthoDB" id="9803913at2"/>